<organism evidence="2 3">
    <name type="scientific">Mesomycoplasma hyopneumoniae</name>
    <name type="common">Mycoplasma hyopneumoniae</name>
    <dbReference type="NCBI Taxonomy" id="2099"/>
    <lineage>
        <taxon>Bacteria</taxon>
        <taxon>Bacillati</taxon>
        <taxon>Mycoplasmatota</taxon>
        <taxon>Mycoplasmoidales</taxon>
        <taxon>Metamycoplasmataceae</taxon>
        <taxon>Mesomycoplasma</taxon>
    </lineage>
</organism>
<sequence>MDFESYKKTSVPKIKQLKKHAKIFLVVGIIFLIFFIALLTFYLVKQNDGGLPNDFIDSTWLAVSLLFLVISIAFLVFFGIVIYKIKAMKKVERDIETQLKEL</sequence>
<keyword evidence="1" id="KW-0812">Transmembrane</keyword>
<evidence type="ECO:0000256" key="1">
    <source>
        <dbReference type="SAM" id="Phobius"/>
    </source>
</evidence>
<evidence type="ECO:0000313" key="3">
    <source>
        <dbReference type="Proteomes" id="UP000215452"/>
    </source>
</evidence>
<evidence type="ECO:0000313" key="2">
    <source>
        <dbReference type="EMBL" id="ASU14168.1"/>
    </source>
</evidence>
<dbReference type="Proteomes" id="UP000215452">
    <property type="component" value="Chromosome"/>
</dbReference>
<protein>
    <submittedName>
        <fullName evidence="2">Uncharacterized protein</fullName>
    </submittedName>
</protein>
<dbReference type="RefSeq" id="WP_041361531.1">
    <property type="nucleotide sequence ID" value="NZ_CP098237.1"/>
</dbReference>
<dbReference type="EMBL" id="CP022714">
    <property type="protein sequence ID" value="ASU14168.1"/>
    <property type="molecule type" value="Genomic_DNA"/>
</dbReference>
<name>A0A223M9C7_MESHO</name>
<keyword evidence="1" id="KW-1133">Transmembrane helix</keyword>
<accession>A0A223M9C7</accession>
<proteinExistence type="predicted"/>
<keyword evidence="1" id="KW-0472">Membrane</keyword>
<feature type="transmembrane region" description="Helical" evidence="1">
    <location>
        <begin position="21"/>
        <end position="44"/>
    </location>
</feature>
<feature type="transmembrane region" description="Helical" evidence="1">
    <location>
        <begin position="59"/>
        <end position="83"/>
    </location>
</feature>
<reference evidence="2 3" key="1">
    <citation type="submission" date="2017-08" db="EMBL/GenBank/DDBJ databases">
        <title>The complete genome sequence of a Mycoplasma hyopneumoniae isolate in Korea.</title>
        <authorList>
            <person name="Han J."/>
            <person name="Lee N."/>
        </authorList>
    </citation>
    <scope>NUCLEOTIDE SEQUENCE [LARGE SCALE GENOMIC DNA]</scope>
    <source>
        <strain evidence="2 3">KM014</strain>
    </source>
</reference>
<dbReference type="AlphaFoldDB" id="A0A223M9C7"/>
<gene>
    <name evidence="2" type="ORF">CIB43_00257</name>
</gene>